<accession>A0ABU4ZQW3</accession>
<evidence type="ECO:0000256" key="1">
    <source>
        <dbReference type="ARBA" id="ARBA00023015"/>
    </source>
</evidence>
<dbReference type="PROSITE" id="PS50949">
    <property type="entry name" value="HTH_GNTR"/>
    <property type="match status" value="1"/>
</dbReference>
<protein>
    <submittedName>
        <fullName evidence="5">GntR family transcriptional regulator</fullName>
    </submittedName>
</protein>
<dbReference type="InterPro" id="IPR028978">
    <property type="entry name" value="Chorismate_lyase_/UTRA_dom_sf"/>
</dbReference>
<dbReference type="Pfam" id="PF07702">
    <property type="entry name" value="UTRA"/>
    <property type="match status" value="1"/>
</dbReference>
<dbReference type="PANTHER" id="PTHR44846:SF1">
    <property type="entry name" value="MANNOSYL-D-GLYCERATE TRANSPORT_METABOLISM SYSTEM REPRESSOR MNGR-RELATED"/>
    <property type="match status" value="1"/>
</dbReference>
<dbReference type="CDD" id="cd07377">
    <property type="entry name" value="WHTH_GntR"/>
    <property type="match status" value="1"/>
</dbReference>
<dbReference type="Proteomes" id="UP001276840">
    <property type="component" value="Unassembled WGS sequence"/>
</dbReference>
<comment type="caution">
    <text evidence="5">The sequence shown here is derived from an EMBL/GenBank/DDBJ whole genome shotgun (WGS) entry which is preliminary data.</text>
</comment>
<dbReference type="InterPro" id="IPR000524">
    <property type="entry name" value="Tscrpt_reg_HTH_GntR"/>
</dbReference>
<proteinExistence type="predicted"/>
<dbReference type="Gene3D" id="3.40.1410.10">
    <property type="entry name" value="Chorismate lyase-like"/>
    <property type="match status" value="1"/>
</dbReference>
<evidence type="ECO:0000313" key="6">
    <source>
        <dbReference type="Proteomes" id="UP001276840"/>
    </source>
</evidence>
<reference evidence="5 6" key="1">
    <citation type="submission" date="2023-08" db="EMBL/GenBank/DDBJ databases">
        <title>Implementing the SeqCode for naming new Mesorhizobium species isolated from Vachellia karroo root nodules.</title>
        <authorList>
            <person name="Van Lill M."/>
        </authorList>
    </citation>
    <scope>NUCLEOTIDE SEQUENCE [LARGE SCALE GENOMIC DNA]</scope>
    <source>
        <strain evidence="5 6">MSK 1335</strain>
    </source>
</reference>
<keyword evidence="6" id="KW-1185">Reference proteome</keyword>
<dbReference type="PANTHER" id="PTHR44846">
    <property type="entry name" value="MANNOSYL-D-GLYCERATE TRANSPORT/METABOLISM SYSTEM REPRESSOR MNGR-RELATED"/>
    <property type="match status" value="1"/>
</dbReference>
<dbReference type="EMBL" id="JAVIJF010000020">
    <property type="protein sequence ID" value="MDX8527790.1"/>
    <property type="molecule type" value="Genomic_DNA"/>
</dbReference>
<evidence type="ECO:0000313" key="5">
    <source>
        <dbReference type="EMBL" id="MDX8527790.1"/>
    </source>
</evidence>
<evidence type="ECO:0000256" key="2">
    <source>
        <dbReference type="ARBA" id="ARBA00023125"/>
    </source>
</evidence>
<gene>
    <name evidence="5" type="ORF">RFM68_25155</name>
</gene>
<dbReference type="SMART" id="SM00866">
    <property type="entry name" value="UTRA"/>
    <property type="match status" value="1"/>
</dbReference>
<dbReference type="InterPro" id="IPR050679">
    <property type="entry name" value="Bact_HTH_transcr_reg"/>
</dbReference>
<evidence type="ECO:0000256" key="3">
    <source>
        <dbReference type="ARBA" id="ARBA00023163"/>
    </source>
</evidence>
<organism evidence="5 6">
    <name type="scientific">Mesorhizobium montanum</name>
    <dbReference type="NCBI Taxonomy" id="3072323"/>
    <lineage>
        <taxon>Bacteria</taxon>
        <taxon>Pseudomonadati</taxon>
        <taxon>Pseudomonadota</taxon>
        <taxon>Alphaproteobacteria</taxon>
        <taxon>Hyphomicrobiales</taxon>
        <taxon>Phyllobacteriaceae</taxon>
        <taxon>Mesorhizobium</taxon>
    </lineage>
</organism>
<keyword evidence="3" id="KW-0804">Transcription</keyword>
<dbReference type="SUPFAM" id="SSF46785">
    <property type="entry name" value="Winged helix' DNA-binding domain"/>
    <property type="match status" value="1"/>
</dbReference>
<feature type="domain" description="HTH gntR-type" evidence="4">
    <location>
        <begin position="19"/>
        <end position="87"/>
    </location>
</feature>
<dbReference type="Gene3D" id="1.10.10.10">
    <property type="entry name" value="Winged helix-like DNA-binding domain superfamily/Winged helix DNA-binding domain"/>
    <property type="match status" value="1"/>
</dbReference>
<dbReference type="Pfam" id="PF00392">
    <property type="entry name" value="GntR"/>
    <property type="match status" value="1"/>
</dbReference>
<dbReference type="InterPro" id="IPR036390">
    <property type="entry name" value="WH_DNA-bd_sf"/>
</dbReference>
<name>A0ABU4ZQW3_9HYPH</name>
<dbReference type="SMART" id="SM00345">
    <property type="entry name" value="HTH_GNTR"/>
    <property type="match status" value="1"/>
</dbReference>
<dbReference type="SUPFAM" id="SSF64288">
    <property type="entry name" value="Chorismate lyase-like"/>
    <property type="match status" value="1"/>
</dbReference>
<dbReference type="InterPro" id="IPR011663">
    <property type="entry name" value="UTRA"/>
</dbReference>
<keyword evidence="2" id="KW-0238">DNA-binding</keyword>
<sequence>MPLTRAEPGHRSSQMRGPLPVHLQISEMLIREIAVGRLADGARLPPEREMAANLGIAVGTLRRALADLTDKGLLDRIQGSGNYIRARGDLLGVYAFFRLERIGGGGLPTAEVLSVERLPKPAGLPEFGNAQEAHRIRRLRRLDGEPAAAEEIWLEAGRAERLKREELSESLYLHYRLALGFSIVRAEDLVSVAPAPDWAPADFRPPPGTVVGFIERVAWAGDGASVEYSRSWFDPDVARYVTRFK</sequence>
<evidence type="ECO:0000259" key="4">
    <source>
        <dbReference type="PROSITE" id="PS50949"/>
    </source>
</evidence>
<dbReference type="InterPro" id="IPR036388">
    <property type="entry name" value="WH-like_DNA-bd_sf"/>
</dbReference>
<dbReference type="RefSeq" id="WP_320235736.1">
    <property type="nucleotide sequence ID" value="NZ_JAVIJF010000020.1"/>
</dbReference>
<keyword evidence="1" id="KW-0805">Transcription regulation</keyword>